<comment type="caution">
    <text evidence="2">The sequence shown here is derived from an EMBL/GenBank/DDBJ whole genome shotgun (WGS) entry which is preliminary data.</text>
</comment>
<feature type="signal peptide" evidence="1">
    <location>
        <begin position="1"/>
        <end position="18"/>
    </location>
</feature>
<proteinExistence type="predicted"/>
<dbReference type="HOGENOM" id="CLU_113730_2_0_0"/>
<evidence type="ECO:0000313" key="2">
    <source>
        <dbReference type="EMBL" id="EAQ79884.1"/>
    </source>
</evidence>
<protein>
    <recommendedName>
        <fullName evidence="4">Carboxypeptidase regulatory-like domain-containing protein</fullName>
    </recommendedName>
</protein>
<dbReference type="EMBL" id="AANZ01000012">
    <property type="protein sequence ID" value="EAQ79884.1"/>
    <property type="molecule type" value="Genomic_DNA"/>
</dbReference>
<keyword evidence="1" id="KW-0732">Signal</keyword>
<reference evidence="2 3" key="1">
    <citation type="submission" date="2006-02" db="EMBL/GenBank/DDBJ databases">
        <authorList>
            <person name="Amann R."/>
            <person name="Ferriera S."/>
            <person name="Johnson J."/>
            <person name="Kravitz S."/>
            <person name="Halpern A."/>
            <person name="Remington K."/>
            <person name="Beeson K."/>
            <person name="Tran B."/>
            <person name="Rogers Y.-H."/>
            <person name="Friedman R."/>
            <person name="Venter J.C."/>
        </authorList>
    </citation>
    <scope>NUCLEOTIDE SEQUENCE [LARGE SCALE GENOMIC DNA]</scope>
    <source>
        <strain evidence="2 3">DSM 3645</strain>
    </source>
</reference>
<dbReference type="Proteomes" id="UP000004358">
    <property type="component" value="Unassembled WGS sequence"/>
</dbReference>
<dbReference type="AlphaFoldDB" id="A3ZUH4"/>
<accession>A3ZUH4</accession>
<feature type="chain" id="PRO_5002665143" description="Carboxypeptidase regulatory-like domain-containing protein" evidence="1">
    <location>
        <begin position="19"/>
        <end position="133"/>
    </location>
</feature>
<organism evidence="2 3">
    <name type="scientific">Blastopirellula marina DSM 3645</name>
    <dbReference type="NCBI Taxonomy" id="314230"/>
    <lineage>
        <taxon>Bacteria</taxon>
        <taxon>Pseudomonadati</taxon>
        <taxon>Planctomycetota</taxon>
        <taxon>Planctomycetia</taxon>
        <taxon>Pirellulales</taxon>
        <taxon>Pirellulaceae</taxon>
        <taxon>Blastopirellula</taxon>
    </lineage>
</organism>
<gene>
    <name evidence="2" type="ORF">DSM3645_22129</name>
</gene>
<sequence>MVRTISLAPVLLVLAALAMTGCQQQPDGYPISGNVTYQGKPVPRGTLLLRPDSQKGNSGPGVMFDIVDGAYKTTRENRSVHQGGAYKVQIHGFDGNAKPNSELPLGQMLFSNYSTSVELPNEEATGIDFEVKK</sequence>
<evidence type="ECO:0000313" key="3">
    <source>
        <dbReference type="Proteomes" id="UP000004358"/>
    </source>
</evidence>
<evidence type="ECO:0008006" key="4">
    <source>
        <dbReference type="Google" id="ProtNLM"/>
    </source>
</evidence>
<dbReference type="PROSITE" id="PS51257">
    <property type="entry name" value="PROKAR_LIPOPROTEIN"/>
    <property type="match status" value="1"/>
</dbReference>
<dbReference type="OrthoDB" id="289094at2"/>
<dbReference type="RefSeq" id="WP_002652325.1">
    <property type="nucleotide sequence ID" value="NZ_CH672376.1"/>
</dbReference>
<evidence type="ECO:0000256" key="1">
    <source>
        <dbReference type="SAM" id="SignalP"/>
    </source>
</evidence>
<name>A3ZUH4_9BACT</name>